<evidence type="ECO:0000256" key="1">
    <source>
        <dbReference type="ARBA" id="ARBA00004141"/>
    </source>
</evidence>
<feature type="transmembrane region" description="Helical" evidence="7">
    <location>
        <begin position="84"/>
        <end position="102"/>
    </location>
</feature>
<feature type="transmembrane region" description="Helical" evidence="7">
    <location>
        <begin position="148"/>
        <end position="169"/>
    </location>
</feature>
<keyword evidence="6 7" id="KW-0472">Membrane</keyword>
<keyword evidence="5 7" id="KW-1133">Transmembrane helix</keyword>
<feature type="transmembrane region" description="Helical" evidence="7">
    <location>
        <begin position="353"/>
        <end position="375"/>
    </location>
</feature>
<evidence type="ECO:0000256" key="4">
    <source>
        <dbReference type="ARBA" id="ARBA00022692"/>
    </source>
</evidence>
<evidence type="ECO:0000256" key="3">
    <source>
        <dbReference type="ARBA" id="ARBA00022679"/>
    </source>
</evidence>
<dbReference type="GO" id="GO:0016740">
    <property type="term" value="F:transferase activity"/>
    <property type="evidence" value="ECO:0007669"/>
    <property type="project" value="UniProtKB-KW"/>
</dbReference>
<evidence type="ECO:0000313" key="10">
    <source>
        <dbReference type="Proteomes" id="UP001183222"/>
    </source>
</evidence>
<dbReference type="RefSeq" id="WP_311346159.1">
    <property type="nucleotide sequence ID" value="NZ_JAVREI010000012.1"/>
</dbReference>
<evidence type="ECO:0000313" key="9">
    <source>
        <dbReference type="EMBL" id="MDT0277352.1"/>
    </source>
</evidence>
<dbReference type="Pfam" id="PF13727">
    <property type="entry name" value="CoA_binding_3"/>
    <property type="match status" value="1"/>
</dbReference>
<evidence type="ECO:0000256" key="7">
    <source>
        <dbReference type="SAM" id="Phobius"/>
    </source>
</evidence>
<dbReference type="PANTHER" id="PTHR30576:SF10">
    <property type="entry name" value="SLL5057 PROTEIN"/>
    <property type="match status" value="1"/>
</dbReference>
<sequence length="540" mass="59532">MSICEPVGHRSSPATLIASAWSLGVRWIAVTCTGVRRMAVTRQEPMRESQVSNRGRGWGFVAPRLRGEGTAARRAWRGAYVRRLVIVDAAVAAFAALVGYLVRFGPVDATPSNVPFAIALAIPVVWVLAMTVARAYEQRFLWESPEEFRRVTAAAVLMLATVGTVSWAFQLDVARGFVVLALPLATALTVMARYVQRQVLHRTRRRGGNMQTTILVGHRGGVAALDEQLDREAFHGYRVIGCCLPAGQHGLGKDAFNGLPVLGDLTQVADVVKAYEVDTVAVLPCPELDGPTLRRLGWELEDTDAELLLAPAVTEIAGPRVRIRPVSGLPLLHVERPELRGIRRLTKEAFDRTSAVLGLIFLAPLLLGVALAIALTSRGSVFFRQERVGRDGRTFSMLKFRSMVVGADRMVDGLASDSDGNGVLFKKKVDPRVTRVGRVLRRYSIDELPQLINVVRGDMSLVGPRPPLQREVEQYGYDMRRRFLVKPGLTGLWQVSGRSDLSWDDSVRIDVRYVENWSLAFDFMILWKTAGAVLRGSGAY</sequence>
<proteinExistence type="inferred from homology"/>
<dbReference type="Gene3D" id="3.40.50.720">
    <property type="entry name" value="NAD(P)-binding Rossmann-like Domain"/>
    <property type="match status" value="1"/>
</dbReference>
<dbReference type="Pfam" id="PF02397">
    <property type="entry name" value="Bac_transf"/>
    <property type="match status" value="1"/>
</dbReference>
<dbReference type="PANTHER" id="PTHR30576">
    <property type="entry name" value="COLANIC BIOSYNTHESIS UDP-GLUCOSE LIPID CARRIER TRANSFERASE"/>
    <property type="match status" value="1"/>
</dbReference>
<feature type="transmembrane region" description="Helical" evidence="7">
    <location>
        <begin position="175"/>
        <end position="195"/>
    </location>
</feature>
<protein>
    <submittedName>
        <fullName evidence="9">Sugar transferase</fullName>
        <ecNumber evidence="9">2.7.8.-</ecNumber>
    </submittedName>
</protein>
<comment type="similarity">
    <text evidence="2">Belongs to the bacterial sugar transferase family.</text>
</comment>
<comment type="caution">
    <text evidence="9">The sequence shown here is derived from an EMBL/GenBank/DDBJ whole genome shotgun (WGS) entry which is preliminary data.</text>
</comment>
<dbReference type="Proteomes" id="UP001183222">
    <property type="component" value="Unassembled WGS sequence"/>
</dbReference>
<dbReference type="EC" id="2.7.8.-" evidence="9"/>
<dbReference type="NCBIfam" id="TIGR03025">
    <property type="entry name" value="EPS_sugtrans"/>
    <property type="match status" value="1"/>
</dbReference>
<evidence type="ECO:0000256" key="2">
    <source>
        <dbReference type="ARBA" id="ARBA00006464"/>
    </source>
</evidence>
<keyword evidence="10" id="KW-1185">Reference proteome</keyword>
<feature type="transmembrane region" description="Helical" evidence="7">
    <location>
        <begin position="114"/>
        <end position="136"/>
    </location>
</feature>
<dbReference type="InterPro" id="IPR003362">
    <property type="entry name" value="Bact_transf"/>
</dbReference>
<organism evidence="9 10">
    <name type="scientific">Blastococcus goldschmidtiae</name>
    <dbReference type="NCBI Taxonomy" id="3075546"/>
    <lineage>
        <taxon>Bacteria</taxon>
        <taxon>Bacillati</taxon>
        <taxon>Actinomycetota</taxon>
        <taxon>Actinomycetes</taxon>
        <taxon>Geodermatophilales</taxon>
        <taxon>Geodermatophilaceae</taxon>
        <taxon>Blastococcus</taxon>
    </lineage>
</organism>
<comment type="subcellular location">
    <subcellularLocation>
        <location evidence="1">Membrane</location>
        <topology evidence="1">Multi-pass membrane protein</topology>
    </subcellularLocation>
</comment>
<keyword evidence="3 9" id="KW-0808">Transferase</keyword>
<feature type="domain" description="Bacterial sugar transferase" evidence="8">
    <location>
        <begin position="347"/>
        <end position="534"/>
    </location>
</feature>
<keyword evidence="4 7" id="KW-0812">Transmembrane</keyword>
<name>A0ABU2KAY5_9ACTN</name>
<evidence type="ECO:0000259" key="8">
    <source>
        <dbReference type="Pfam" id="PF02397"/>
    </source>
</evidence>
<dbReference type="EMBL" id="JAVREI010000012">
    <property type="protein sequence ID" value="MDT0277352.1"/>
    <property type="molecule type" value="Genomic_DNA"/>
</dbReference>
<gene>
    <name evidence="9" type="ORF">RM425_15725</name>
</gene>
<dbReference type="InterPro" id="IPR017475">
    <property type="entry name" value="EPS_sugar_tfrase"/>
</dbReference>
<reference evidence="10" key="1">
    <citation type="submission" date="2023-07" db="EMBL/GenBank/DDBJ databases">
        <title>30 novel species of actinomycetes from the DSMZ collection.</title>
        <authorList>
            <person name="Nouioui I."/>
        </authorList>
    </citation>
    <scope>NUCLEOTIDE SEQUENCE [LARGE SCALE GENOMIC DNA]</scope>
    <source>
        <strain evidence="10">DSM 46792</strain>
    </source>
</reference>
<accession>A0ABU2KAY5</accession>
<evidence type="ECO:0000256" key="6">
    <source>
        <dbReference type="ARBA" id="ARBA00023136"/>
    </source>
</evidence>
<evidence type="ECO:0000256" key="5">
    <source>
        <dbReference type="ARBA" id="ARBA00022989"/>
    </source>
</evidence>